<protein>
    <submittedName>
        <fullName evidence="1">Uncharacterized protein</fullName>
    </submittedName>
</protein>
<reference evidence="1 2" key="1">
    <citation type="journal article" date="2020" name="Int. J. Syst. Evol. Microbiol.">
        <title>Description of Erysipelothrix piscisicarius sp. nov., an emergent fish pathogen, and assessment of virulence using a tiger barb (Puntigrus tetrazona) infection model.</title>
        <authorList>
            <person name="Pomaranski E.K."/>
            <person name="Griffin M.J."/>
            <person name="Camus A.C."/>
            <person name="Armwood A.R."/>
            <person name="Shelley J."/>
            <person name="Waldbieser G.C."/>
            <person name="LaFrentz B.R."/>
            <person name="Garcia J.C."/>
            <person name="Yanong R."/>
            <person name="Soto E."/>
        </authorList>
    </citation>
    <scope>NUCLEOTIDE SEQUENCE [LARGE SCALE GENOMIC DNA]</scope>
    <source>
        <strain evidence="1 2">15TAL0474</strain>
    </source>
</reference>
<gene>
    <name evidence="1" type="ORF">EEI45_06785</name>
</gene>
<dbReference type="AlphaFoldDB" id="A0A3S8RNG5"/>
<sequence length="147" mass="17253">MAYKIEKLSLDKMWLATMEITVPDYSRDLYLKAIDSLRNELIRLNVELTEPEYNYTVAYDSEDRIELVDVKLFIAVKEPIEDLGPIKFVQEKPDELIRIVADSFVDVHTGIAEWMHEHDYVADGDMRRVVDADQEYVFDCPYKRADD</sequence>
<evidence type="ECO:0000313" key="2">
    <source>
        <dbReference type="Proteomes" id="UP000278804"/>
    </source>
</evidence>
<dbReference type="RefSeq" id="WP_125164639.1">
    <property type="nucleotide sequence ID" value="NZ_CP034234.1"/>
</dbReference>
<dbReference type="EMBL" id="CP034234">
    <property type="protein sequence ID" value="AZK44471.1"/>
    <property type="molecule type" value="Genomic_DNA"/>
</dbReference>
<accession>A0A3S8RNG5</accession>
<organism evidence="1 2">
    <name type="scientific">Erysipelothrix piscisicarius</name>
    <dbReference type="NCBI Taxonomy" id="2485784"/>
    <lineage>
        <taxon>Bacteria</taxon>
        <taxon>Bacillati</taxon>
        <taxon>Bacillota</taxon>
        <taxon>Erysipelotrichia</taxon>
        <taxon>Erysipelotrichales</taxon>
        <taxon>Erysipelotrichaceae</taxon>
        <taxon>Erysipelothrix</taxon>
    </lineage>
</organism>
<dbReference type="KEGG" id="eri:EEI45_06785"/>
<evidence type="ECO:0000313" key="1">
    <source>
        <dbReference type="EMBL" id="AZK44471.1"/>
    </source>
</evidence>
<proteinExistence type="predicted"/>
<keyword evidence="2" id="KW-1185">Reference proteome</keyword>
<dbReference type="Proteomes" id="UP000278804">
    <property type="component" value="Chromosome"/>
</dbReference>
<name>A0A3S8RNG5_9FIRM</name>